<dbReference type="AlphaFoldDB" id="A0AAV7I2S6"/>
<evidence type="ECO:0000256" key="1">
    <source>
        <dbReference type="SAM" id="MobiDB-lite"/>
    </source>
</evidence>
<gene>
    <name evidence="2" type="ORF">KQX54_010095</name>
</gene>
<dbReference type="Proteomes" id="UP000826195">
    <property type="component" value="Unassembled WGS sequence"/>
</dbReference>
<organism evidence="2 3">
    <name type="scientific">Cotesia glomerata</name>
    <name type="common">Lepidopteran parasitic wasp</name>
    <name type="synonym">Apanteles glomeratus</name>
    <dbReference type="NCBI Taxonomy" id="32391"/>
    <lineage>
        <taxon>Eukaryota</taxon>
        <taxon>Metazoa</taxon>
        <taxon>Ecdysozoa</taxon>
        <taxon>Arthropoda</taxon>
        <taxon>Hexapoda</taxon>
        <taxon>Insecta</taxon>
        <taxon>Pterygota</taxon>
        <taxon>Neoptera</taxon>
        <taxon>Endopterygota</taxon>
        <taxon>Hymenoptera</taxon>
        <taxon>Apocrita</taxon>
        <taxon>Ichneumonoidea</taxon>
        <taxon>Braconidae</taxon>
        <taxon>Microgastrinae</taxon>
        <taxon>Cotesia</taxon>
    </lineage>
</organism>
<name>A0AAV7I2S6_COTGL</name>
<evidence type="ECO:0000313" key="3">
    <source>
        <dbReference type="Proteomes" id="UP000826195"/>
    </source>
</evidence>
<feature type="region of interest" description="Disordered" evidence="1">
    <location>
        <begin position="1"/>
        <end position="27"/>
    </location>
</feature>
<keyword evidence="3" id="KW-1185">Reference proteome</keyword>
<evidence type="ECO:0000313" key="2">
    <source>
        <dbReference type="EMBL" id="KAH0552441.1"/>
    </source>
</evidence>
<accession>A0AAV7I2S6</accession>
<comment type="caution">
    <text evidence="2">The sequence shown here is derived from an EMBL/GenBank/DDBJ whole genome shotgun (WGS) entry which is preliminary data.</text>
</comment>
<sequence length="184" mass="20215">MTTTSGTHSNAYVQSQPTNIPATSSSYANPYYRSQSTVTSATAPTYPHNEFQRQITNAPSVSSAYANQYSQLSSIVLLLITLTNHNPSLQNQLSTTTVNLYLYPQQQSTVVSTNSPTYLCSHIQNQSTTTPAGNSHSFSQNQSKDTSSIGVTRFDSYYQNNQQMNRPNDIMVDLSGINLNKALL</sequence>
<proteinExistence type="predicted"/>
<reference evidence="2 3" key="1">
    <citation type="journal article" date="2021" name="J. Hered.">
        <title>A chromosome-level genome assembly of the parasitoid wasp, Cotesia glomerata (Hymenoptera: Braconidae).</title>
        <authorList>
            <person name="Pinto B.J."/>
            <person name="Weis J.J."/>
            <person name="Gamble T."/>
            <person name="Ode P.J."/>
            <person name="Paul R."/>
            <person name="Zaspel J.M."/>
        </authorList>
    </citation>
    <scope>NUCLEOTIDE SEQUENCE [LARGE SCALE GENOMIC DNA]</scope>
    <source>
        <strain evidence="2">CgM1</strain>
    </source>
</reference>
<dbReference type="EMBL" id="JAHXZJ010001492">
    <property type="protein sequence ID" value="KAH0552441.1"/>
    <property type="molecule type" value="Genomic_DNA"/>
</dbReference>
<protein>
    <submittedName>
        <fullName evidence="2">Uncharacterized protein</fullName>
    </submittedName>
</protein>